<dbReference type="EMBL" id="JACTAG010000002">
    <property type="protein sequence ID" value="MBD3664272.1"/>
    <property type="molecule type" value="Genomic_DNA"/>
</dbReference>
<dbReference type="InterPro" id="IPR036249">
    <property type="entry name" value="Thioredoxin-like_sf"/>
</dbReference>
<keyword evidence="6" id="KW-1185">Reference proteome</keyword>
<dbReference type="Pfam" id="PF03960">
    <property type="entry name" value="ArsC"/>
    <property type="match status" value="1"/>
</dbReference>
<comment type="similarity">
    <text evidence="1 3 4">Belongs to the ArsC family.</text>
</comment>
<name>A0A927D6T4_9RHOB</name>
<comment type="caution">
    <text evidence="5">The sequence shown here is derived from an EMBL/GenBank/DDBJ whole genome shotgun (WGS) entry which is preliminary data.</text>
</comment>
<protein>
    <recommendedName>
        <fullName evidence="4">Arsenate reductase</fullName>
        <ecNumber evidence="4">1.20.4.1</ecNumber>
    </recommendedName>
</protein>
<evidence type="ECO:0000313" key="6">
    <source>
        <dbReference type="Proteomes" id="UP000635142"/>
    </source>
</evidence>
<organism evidence="5 6">
    <name type="scientific">Sulfitobacter aestuariivivens</name>
    <dbReference type="NCBI Taxonomy" id="2766981"/>
    <lineage>
        <taxon>Bacteria</taxon>
        <taxon>Pseudomonadati</taxon>
        <taxon>Pseudomonadota</taxon>
        <taxon>Alphaproteobacteria</taxon>
        <taxon>Rhodobacterales</taxon>
        <taxon>Roseobacteraceae</taxon>
        <taxon>Sulfitobacter</taxon>
    </lineage>
</organism>
<dbReference type="PANTHER" id="PTHR30041:SF4">
    <property type="entry name" value="ARSENATE REDUCTASE"/>
    <property type="match status" value="1"/>
</dbReference>
<keyword evidence="2 4" id="KW-0560">Oxidoreductase</keyword>
<dbReference type="NCBIfam" id="TIGR00014">
    <property type="entry name" value="arsC"/>
    <property type="match status" value="1"/>
</dbReference>
<dbReference type="EC" id="1.20.4.1" evidence="4"/>
<dbReference type="Gene3D" id="3.40.30.10">
    <property type="entry name" value="Glutaredoxin"/>
    <property type="match status" value="1"/>
</dbReference>
<evidence type="ECO:0000256" key="4">
    <source>
        <dbReference type="RuleBase" id="RU362029"/>
    </source>
</evidence>
<dbReference type="RefSeq" id="WP_191075313.1">
    <property type="nucleotide sequence ID" value="NZ_JACTAG010000002.1"/>
</dbReference>
<evidence type="ECO:0000256" key="1">
    <source>
        <dbReference type="ARBA" id="ARBA00007198"/>
    </source>
</evidence>
<dbReference type="AlphaFoldDB" id="A0A927D6T4"/>
<dbReference type="Proteomes" id="UP000635142">
    <property type="component" value="Unassembled WGS sequence"/>
</dbReference>
<evidence type="ECO:0000256" key="2">
    <source>
        <dbReference type="ARBA" id="ARBA00023002"/>
    </source>
</evidence>
<dbReference type="GO" id="GO:0008794">
    <property type="term" value="F:arsenate reductase (glutaredoxin) activity"/>
    <property type="evidence" value="ECO:0007669"/>
    <property type="project" value="UniProtKB-UniRule"/>
</dbReference>
<dbReference type="InterPro" id="IPR006660">
    <property type="entry name" value="Arsenate_reductase-like"/>
</dbReference>
<dbReference type="CDD" id="cd03034">
    <property type="entry name" value="ArsC_ArsC"/>
    <property type="match status" value="1"/>
</dbReference>
<evidence type="ECO:0000313" key="5">
    <source>
        <dbReference type="EMBL" id="MBD3664272.1"/>
    </source>
</evidence>
<accession>A0A927D6T4</accession>
<dbReference type="InterPro" id="IPR006659">
    <property type="entry name" value="Arsenate_reductase"/>
</dbReference>
<dbReference type="SUPFAM" id="SSF52833">
    <property type="entry name" value="Thioredoxin-like"/>
    <property type="match status" value="1"/>
</dbReference>
<dbReference type="PANTHER" id="PTHR30041">
    <property type="entry name" value="ARSENATE REDUCTASE"/>
    <property type="match status" value="1"/>
</dbReference>
<sequence length="114" mass="12350">MITIWHNPRCSKSRQALALIEAAGIDVTVRKYLEDAPGVAELETAQQALGLTSAIDMMRTGEKVFRELGLSKDTPDTDLRSAMATHPILIERPIVFNAGNAVVGRPPEAVKALL</sequence>
<evidence type="ECO:0000256" key="3">
    <source>
        <dbReference type="PROSITE-ProRule" id="PRU01282"/>
    </source>
</evidence>
<proteinExistence type="inferred from homology"/>
<comment type="catalytic activity">
    <reaction evidence="4">
        <text>[glutaredoxin]-dithiol + arsenate + glutathione + H(+) = glutathionyl-S-S-[glutaredoxin] + arsenite + H2O</text>
        <dbReference type="Rhea" id="RHEA:22016"/>
        <dbReference type="Rhea" id="RHEA-COMP:10729"/>
        <dbReference type="Rhea" id="RHEA-COMP:17668"/>
        <dbReference type="ChEBI" id="CHEBI:15377"/>
        <dbReference type="ChEBI" id="CHEBI:15378"/>
        <dbReference type="ChEBI" id="CHEBI:29242"/>
        <dbReference type="ChEBI" id="CHEBI:29950"/>
        <dbReference type="ChEBI" id="CHEBI:48597"/>
        <dbReference type="ChEBI" id="CHEBI:57925"/>
        <dbReference type="ChEBI" id="CHEBI:146199"/>
        <dbReference type="EC" id="1.20.4.1"/>
    </reaction>
</comment>
<reference evidence="5" key="1">
    <citation type="submission" date="2020-08" db="EMBL/GenBank/DDBJ databases">
        <title>Sulfitobacter aestuariivivens sp. nov., isolated from a tidal flat.</title>
        <authorList>
            <person name="Park S."/>
            <person name="Yoon J.-H."/>
        </authorList>
    </citation>
    <scope>NUCLEOTIDE SEQUENCE</scope>
    <source>
        <strain evidence="5">TSTF-M16</strain>
    </source>
</reference>
<gene>
    <name evidence="5" type="primary">arsC</name>
    <name evidence="5" type="ORF">H9Q16_10095</name>
</gene>
<dbReference type="PROSITE" id="PS51353">
    <property type="entry name" value="ARSC"/>
    <property type="match status" value="1"/>
</dbReference>